<dbReference type="RefSeq" id="WP_378968349.1">
    <property type="nucleotide sequence ID" value="NZ_JBHTBJ010000009.1"/>
</dbReference>
<evidence type="ECO:0000256" key="1">
    <source>
        <dbReference type="SAM" id="Phobius"/>
    </source>
</evidence>
<comment type="caution">
    <text evidence="2">The sequence shown here is derived from an EMBL/GenBank/DDBJ whole genome shotgun (WGS) entry which is preliminary data.</text>
</comment>
<feature type="transmembrane region" description="Helical" evidence="1">
    <location>
        <begin position="30"/>
        <end position="50"/>
    </location>
</feature>
<dbReference type="EMBL" id="JBHTBJ010000009">
    <property type="protein sequence ID" value="MFC7275350.1"/>
    <property type="molecule type" value="Genomic_DNA"/>
</dbReference>
<keyword evidence="1" id="KW-0812">Transmembrane</keyword>
<organism evidence="2 3">
    <name type="scientific">Paractinoplanes rhizophilus</name>
    <dbReference type="NCBI Taxonomy" id="1416877"/>
    <lineage>
        <taxon>Bacteria</taxon>
        <taxon>Bacillati</taxon>
        <taxon>Actinomycetota</taxon>
        <taxon>Actinomycetes</taxon>
        <taxon>Micromonosporales</taxon>
        <taxon>Micromonosporaceae</taxon>
        <taxon>Paractinoplanes</taxon>
    </lineage>
</organism>
<keyword evidence="1" id="KW-1133">Transmembrane helix</keyword>
<feature type="transmembrane region" description="Helical" evidence="1">
    <location>
        <begin position="87"/>
        <end position="108"/>
    </location>
</feature>
<evidence type="ECO:0000313" key="3">
    <source>
        <dbReference type="Proteomes" id="UP001596548"/>
    </source>
</evidence>
<accession>A0ABW2HQG5</accession>
<keyword evidence="1" id="KW-0472">Membrane</keyword>
<dbReference type="Proteomes" id="UP001596548">
    <property type="component" value="Unassembled WGS sequence"/>
</dbReference>
<keyword evidence="3" id="KW-1185">Reference proteome</keyword>
<gene>
    <name evidence="2" type="ORF">ACFQS1_15285</name>
</gene>
<name>A0ABW2HQG5_9ACTN</name>
<proteinExistence type="predicted"/>
<protein>
    <submittedName>
        <fullName evidence="2">Uncharacterized protein</fullName>
    </submittedName>
</protein>
<feature type="transmembrane region" description="Helical" evidence="1">
    <location>
        <begin position="57"/>
        <end position="81"/>
    </location>
</feature>
<evidence type="ECO:0000313" key="2">
    <source>
        <dbReference type="EMBL" id="MFC7275350.1"/>
    </source>
</evidence>
<feature type="transmembrane region" description="Helical" evidence="1">
    <location>
        <begin position="120"/>
        <end position="146"/>
    </location>
</feature>
<sequence length="267" mass="26415">MTTPRLLGAAGVCLGALAFGELTLGRSGPMGIFLAGALFAIGELWSRVLIRPAPPALLRLGLGATAGLIGLPLVALVLHLAGVPIRALSLTAGLAVLTAGLGGVALLRERSGAAVADPRFARTLAAVAIPGVVALVVGGAATFAYVRMPHPPEPGFTSVALGGWAAGIARPVTIPAGGLDVPIRVSSAGRPPAVEPLAVRIGDRPAGPPQPVEVAADSTRAVRVHVPAPPGAGLHRVEISLGAASTVFYARGRGAAPHGRACGAGPC</sequence>
<reference evidence="3" key="1">
    <citation type="journal article" date="2019" name="Int. J. Syst. Evol. Microbiol.">
        <title>The Global Catalogue of Microorganisms (GCM) 10K type strain sequencing project: providing services to taxonomists for standard genome sequencing and annotation.</title>
        <authorList>
            <consortium name="The Broad Institute Genomics Platform"/>
            <consortium name="The Broad Institute Genome Sequencing Center for Infectious Disease"/>
            <person name="Wu L."/>
            <person name="Ma J."/>
        </authorList>
    </citation>
    <scope>NUCLEOTIDE SEQUENCE [LARGE SCALE GENOMIC DNA]</scope>
    <source>
        <strain evidence="3">XZYJT-10</strain>
    </source>
</reference>